<dbReference type="InterPro" id="IPR036628">
    <property type="entry name" value="Clp_N_dom_sf"/>
</dbReference>
<dbReference type="PANTHER" id="PTHR43572:SF13">
    <property type="entry name" value="PROTEIN SUPPRESSOR OF MAX2 1"/>
    <property type="match status" value="1"/>
</dbReference>
<reference evidence="5 6" key="1">
    <citation type="journal article" date="2020" name="Nat. Food">
        <title>A phased Vanilla planifolia genome enables genetic improvement of flavour and production.</title>
        <authorList>
            <person name="Hasing T."/>
            <person name="Tang H."/>
            <person name="Brym M."/>
            <person name="Khazi F."/>
            <person name="Huang T."/>
            <person name="Chambers A.H."/>
        </authorList>
    </citation>
    <scope>NUCLEOTIDE SEQUENCE [LARGE SCALE GENOMIC DNA]</scope>
    <source>
        <tissue evidence="5">Leaf</tissue>
    </source>
</reference>
<accession>A0A835QNI3</accession>
<dbReference type="InterPro" id="IPR004176">
    <property type="entry name" value="Clp_R_N"/>
</dbReference>
<evidence type="ECO:0000313" key="5">
    <source>
        <dbReference type="EMBL" id="KAG0476631.1"/>
    </source>
</evidence>
<dbReference type="SUPFAM" id="SSF81923">
    <property type="entry name" value="Double Clp-N motif"/>
    <property type="match status" value="1"/>
</dbReference>
<dbReference type="PANTHER" id="PTHR43572">
    <property type="entry name" value="CHAPERONE PROTEIN CLPD, CHLOROPLASTIC"/>
    <property type="match status" value="1"/>
</dbReference>
<dbReference type="InterPro" id="IPR051650">
    <property type="entry name" value="SL_signaling_regulator"/>
</dbReference>
<sequence>MRTTLSTIQQTLTAEAAGMLRHAVQEAARRQHAQTTPLHVAAALLASPSGLLCQACIRSHPNSAQPLQCRALELCFSVALDRLPISSSPIKGKLCVSEPSVSNALKAALKRAQASQRRRWSKHQQQPLVAVKVELDLLVISILDDPSVGRVMREASFSSAAVRATIEQYLTTSASSSSSITSASQIAIRSASSFSSTAFGSINALQCPELHSRLDDVMCVLDILAHGRKRNTILVGDSNPKPILQEVIRRIKSGADHSTPPQLRVAEVISFEKELAIEWFQIQDRIREMRALIESRIGEVCFVIDLGDIKWLVEGSADAKQDQEADVVSQTSRAAVVEMTRLLRRFREGDVRHMWLVGTANSATYLRCQVYHPSMENDWDLQAVLIAQNSPLPHFYLRPGVNGFHGCSIYSHTPMTTLLSSNTVAIVPSRRFQFPLECRESTQKSLPCSLYAEDNEREQVGVVAHVLDRSSSMSKPDSQPPVPPWLQKVQDQEHFQCNHQESKWKQSNEEQQERWPEKCSRIYPLCADPICQRNAVLPQSLDSTVETDLILGLSNASCATIEKVHKGSDADSEIESEDDLKRLLSGLTERVAWQAEAATAVIMAVVRCKFGIGKQIANSKKCGAWLLFVGPDKVGKLKMAAVLSELMSGASPIIVCPHYWHSNGVHHGRTSLDKVVEALRQNPFSVILVEDWDHVDSFVKSTLKCAKKRGRLADSHGREVSLGNAIFVLTTALLHENLHASIDSSLVKLEEKILRSASSEWLLEFSMLMRSGKHRSDWFCANDEQRLKLRRKLQPDLSLNLNLSIGSEDDTCDSRNSSDVTMEHEPEQGQCRLAIMSHEPDQTVAELCTMVDETVVFRHVDFVSLKRKVLQSMRAKFDAFMNHEHSIIVEDDLLDRIIGGMWVSGRGIGDDTLENWTEKVLLPAFYELKSCLKASANAVTVRLGAKRGDGKEYLSKMVSLGAGVMPNNM</sequence>
<dbReference type="Gene3D" id="3.40.50.300">
    <property type="entry name" value="P-loop containing nucleotide triphosphate hydrolases"/>
    <property type="match status" value="1"/>
</dbReference>
<dbReference type="InterPro" id="IPR058680">
    <property type="entry name" value="NBD_SMAX1-like"/>
</dbReference>
<organism evidence="5 6">
    <name type="scientific">Vanilla planifolia</name>
    <name type="common">Vanilla</name>
    <dbReference type="NCBI Taxonomy" id="51239"/>
    <lineage>
        <taxon>Eukaryota</taxon>
        <taxon>Viridiplantae</taxon>
        <taxon>Streptophyta</taxon>
        <taxon>Embryophyta</taxon>
        <taxon>Tracheophyta</taxon>
        <taxon>Spermatophyta</taxon>
        <taxon>Magnoliopsida</taxon>
        <taxon>Liliopsida</taxon>
        <taxon>Asparagales</taxon>
        <taxon>Orchidaceae</taxon>
        <taxon>Vanilloideae</taxon>
        <taxon>Vanilleae</taxon>
        <taxon>Vanilla</taxon>
    </lineage>
</organism>
<dbReference type="Pfam" id="PF26587">
    <property type="entry name" value="AAA_lid_SMAX1"/>
    <property type="match status" value="1"/>
</dbReference>
<keyword evidence="2 3" id="KW-0677">Repeat</keyword>
<evidence type="ECO:0000256" key="2">
    <source>
        <dbReference type="ARBA" id="ARBA00022737"/>
    </source>
</evidence>
<protein>
    <recommendedName>
        <fullName evidence="4">Clp R domain-containing protein</fullName>
    </recommendedName>
</protein>
<proteinExistence type="inferred from homology"/>
<evidence type="ECO:0000313" key="6">
    <source>
        <dbReference type="Proteomes" id="UP000636800"/>
    </source>
</evidence>
<dbReference type="OrthoDB" id="690172at2759"/>
<feature type="domain" description="Clp R" evidence="4">
    <location>
        <begin position="8"/>
        <end position="173"/>
    </location>
</feature>
<evidence type="ECO:0000256" key="3">
    <source>
        <dbReference type="PROSITE-ProRule" id="PRU01251"/>
    </source>
</evidence>
<dbReference type="Pfam" id="PF02861">
    <property type="entry name" value="Clp_N"/>
    <property type="match status" value="1"/>
</dbReference>
<dbReference type="SUPFAM" id="SSF52540">
    <property type="entry name" value="P-loop containing nucleoside triphosphate hydrolases"/>
    <property type="match status" value="1"/>
</dbReference>
<dbReference type="EMBL" id="JADCNL010000006">
    <property type="protein sequence ID" value="KAG0476631.1"/>
    <property type="molecule type" value="Genomic_DNA"/>
</dbReference>
<comment type="similarity">
    <text evidence="1">Belongs to the ClpA/ClpB family.</text>
</comment>
<dbReference type="Proteomes" id="UP000636800">
    <property type="component" value="Chromosome 6"/>
</dbReference>
<dbReference type="PROSITE" id="PS51903">
    <property type="entry name" value="CLP_R"/>
    <property type="match status" value="1"/>
</dbReference>
<dbReference type="InterPro" id="IPR027417">
    <property type="entry name" value="P-loop_NTPase"/>
</dbReference>
<dbReference type="InterPro" id="IPR058954">
    <property type="entry name" value="AAA_lid_SMAX1"/>
</dbReference>
<keyword evidence="6" id="KW-1185">Reference proteome</keyword>
<dbReference type="Gene3D" id="1.10.1780.10">
    <property type="entry name" value="Clp, N-terminal domain"/>
    <property type="match status" value="1"/>
</dbReference>
<evidence type="ECO:0000256" key="1">
    <source>
        <dbReference type="ARBA" id="ARBA00008675"/>
    </source>
</evidence>
<name>A0A835QNI3_VANPL</name>
<comment type="caution">
    <text evidence="5">The sequence shown here is derived from an EMBL/GenBank/DDBJ whole genome shotgun (WGS) entry which is preliminary data.</text>
</comment>
<gene>
    <name evidence="5" type="ORF">HPP92_013472</name>
</gene>
<evidence type="ECO:0000259" key="4">
    <source>
        <dbReference type="PROSITE" id="PS51903"/>
    </source>
</evidence>
<dbReference type="Pfam" id="PF23569">
    <property type="entry name" value="NBD_SMAX1"/>
    <property type="match status" value="1"/>
</dbReference>
<dbReference type="AlphaFoldDB" id="A0A835QNI3"/>